<evidence type="ECO:0000313" key="2">
    <source>
        <dbReference type="EMBL" id="MCE7003177.1"/>
    </source>
</evidence>
<keyword evidence="1" id="KW-0472">Membrane</keyword>
<protein>
    <submittedName>
        <fullName evidence="2">Uncharacterized protein</fullName>
    </submittedName>
</protein>
<reference evidence="2 3" key="1">
    <citation type="submission" date="2021-12" db="EMBL/GenBank/DDBJ databases">
        <title>Genome sequence of Kibdelosporangium philippinense ATCC 49844.</title>
        <authorList>
            <person name="Fedorov E.A."/>
            <person name="Omeragic M."/>
            <person name="Shalygina K.F."/>
            <person name="Maclea K.S."/>
        </authorList>
    </citation>
    <scope>NUCLEOTIDE SEQUENCE [LARGE SCALE GENOMIC DNA]</scope>
    <source>
        <strain evidence="2 3">ATCC 49844</strain>
    </source>
</reference>
<keyword evidence="1" id="KW-1133">Transmembrane helix</keyword>
<feature type="transmembrane region" description="Helical" evidence="1">
    <location>
        <begin position="65"/>
        <end position="87"/>
    </location>
</feature>
<comment type="caution">
    <text evidence="2">The sequence shown here is derived from an EMBL/GenBank/DDBJ whole genome shotgun (WGS) entry which is preliminary data.</text>
</comment>
<dbReference type="Proteomes" id="UP001521150">
    <property type="component" value="Unassembled WGS sequence"/>
</dbReference>
<sequence>MAKWLPAEVLAFYAAAVTMMQPPLTPEGQPTEPPVVSWWAWSIALAATPVFVYIGALYRHNFDRFWLRVGLSLPAFVLWSATVPYSAWYDVSFFESGSAIFWLALGLAAAAFTAIASHLAPPAEE</sequence>
<proteinExistence type="predicted"/>
<evidence type="ECO:0000313" key="3">
    <source>
        <dbReference type="Proteomes" id="UP001521150"/>
    </source>
</evidence>
<dbReference type="RefSeq" id="WP_233724732.1">
    <property type="nucleotide sequence ID" value="NZ_JAJVCN010000001.1"/>
</dbReference>
<organism evidence="2 3">
    <name type="scientific">Kibdelosporangium philippinense</name>
    <dbReference type="NCBI Taxonomy" id="211113"/>
    <lineage>
        <taxon>Bacteria</taxon>
        <taxon>Bacillati</taxon>
        <taxon>Actinomycetota</taxon>
        <taxon>Actinomycetes</taxon>
        <taxon>Pseudonocardiales</taxon>
        <taxon>Pseudonocardiaceae</taxon>
        <taxon>Kibdelosporangium</taxon>
    </lineage>
</organism>
<name>A0ABS8ZBJ3_9PSEU</name>
<feature type="transmembrane region" description="Helical" evidence="1">
    <location>
        <begin position="99"/>
        <end position="120"/>
    </location>
</feature>
<feature type="transmembrane region" description="Helical" evidence="1">
    <location>
        <begin position="38"/>
        <end position="58"/>
    </location>
</feature>
<keyword evidence="1" id="KW-0812">Transmembrane</keyword>
<gene>
    <name evidence="2" type="ORF">LWC34_10090</name>
</gene>
<accession>A0ABS8ZBJ3</accession>
<keyword evidence="3" id="KW-1185">Reference proteome</keyword>
<dbReference type="EMBL" id="JAJVCN010000001">
    <property type="protein sequence ID" value="MCE7003177.1"/>
    <property type="molecule type" value="Genomic_DNA"/>
</dbReference>
<evidence type="ECO:0000256" key="1">
    <source>
        <dbReference type="SAM" id="Phobius"/>
    </source>
</evidence>